<sequence>MHLAASGTLTVFIYNYVSVRSTPPPGLATLLIFYPLVYCARRQCFNLEQELSYCSQKLKVKMPVNQLAGYSFGYGSLNDTEYMCRTKWHILVFHCMRKRSEEACRNSEEEMFKQLIWSISLETRKLERAAAYMCHEHNLRILREHQYKCLLEQEKRSEQCTVHRNDTIREVVGALQNQSSRVSTNSNEYYSLIKQTLTHYECKTLRAKLECLYAILHTTCPSNAVRLIMNYFKESLPDGCTFNYEDRLLRYLESRKVAPHPVQQDYGERGTMAARSPEFAGKIAPKSTLKKVPGGVSAITFKIHLVLYCCIVTLYIMI</sequence>
<proteinExistence type="predicted"/>
<feature type="transmembrane region" description="Helical" evidence="1">
    <location>
        <begin position="295"/>
        <end position="317"/>
    </location>
</feature>
<accession>A0A4S2M3A5</accession>
<keyword evidence="3" id="KW-1185">Reference proteome</keyword>
<dbReference type="OrthoDB" id="6258785at2759"/>
<dbReference type="AlphaFoldDB" id="A0A4S2M3A5"/>
<dbReference type="Proteomes" id="UP000308267">
    <property type="component" value="Unassembled WGS sequence"/>
</dbReference>
<dbReference type="EMBL" id="SJOL01005136">
    <property type="protein sequence ID" value="TGZ70771.1"/>
    <property type="molecule type" value="Genomic_DNA"/>
</dbReference>
<keyword evidence="1" id="KW-0812">Transmembrane</keyword>
<keyword evidence="1" id="KW-1133">Transmembrane helix</keyword>
<organism evidence="2 3">
    <name type="scientific">Opisthorchis felineus</name>
    <dbReference type="NCBI Taxonomy" id="147828"/>
    <lineage>
        <taxon>Eukaryota</taxon>
        <taxon>Metazoa</taxon>
        <taxon>Spiralia</taxon>
        <taxon>Lophotrochozoa</taxon>
        <taxon>Platyhelminthes</taxon>
        <taxon>Trematoda</taxon>
        <taxon>Digenea</taxon>
        <taxon>Opisthorchiida</taxon>
        <taxon>Opisthorchiata</taxon>
        <taxon>Opisthorchiidae</taxon>
        <taxon>Opisthorchis</taxon>
    </lineage>
</organism>
<protein>
    <submittedName>
        <fullName evidence="2">Uncharacterized protein</fullName>
    </submittedName>
</protein>
<evidence type="ECO:0000256" key="1">
    <source>
        <dbReference type="SAM" id="Phobius"/>
    </source>
</evidence>
<reference evidence="2 3" key="1">
    <citation type="journal article" date="2019" name="BMC Genomics">
        <title>New insights from Opisthorchis felineus genome: update on genomics of the epidemiologically important liver flukes.</title>
        <authorList>
            <person name="Ershov N.I."/>
            <person name="Mordvinov V.A."/>
            <person name="Prokhortchouk E.B."/>
            <person name="Pakharukova M.Y."/>
            <person name="Gunbin K.V."/>
            <person name="Ustyantsev K."/>
            <person name="Genaev M.A."/>
            <person name="Blinov A.G."/>
            <person name="Mazur A."/>
            <person name="Boulygina E."/>
            <person name="Tsygankova S."/>
            <person name="Khrameeva E."/>
            <person name="Chekanov N."/>
            <person name="Fan G."/>
            <person name="Xiao A."/>
            <person name="Zhang H."/>
            <person name="Xu X."/>
            <person name="Yang H."/>
            <person name="Solovyev V."/>
            <person name="Lee S.M."/>
            <person name="Liu X."/>
            <person name="Afonnikov D.A."/>
            <person name="Skryabin K.G."/>
        </authorList>
    </citation>
    <scope>NUCLEOTIDE SEQUENCE [LARGE SCALE GENOMIC DNA]</scope>
    <source>
        <strain evidence="2">AK-0245</strain>
        <tissue evidence="2">Whole organism</tissue>
    </source>
</reference>
<comment type="caution">
    <text evidence="2">The sequence shown here is derived from an EMBL/GenBank/DDBJ whole genome shotgun (WGS) entry which is preliminary data.</text>
</comment>
<name>A0A4S2M3A5_OPIFE</name>
<keyword evidence="1" id="KW-0472">Membrane</keyword>
<evidence type="ECO:0000313" key="3">
    <source>
        <dbReference type="Proteomes" id="UP000308267"/>
    </source>
</evidence>
<evidence type="ECO:0000313" key="2">
    <source>
        <dbReference type="EMBL" id="TGZ70771.1"/>
    </source>
</evidence>
<gene>
    <name evidence="2" type="ORF">CRM22_003008</name>
</gene>